<dbReference type="Gene3D" id="3.80.10.10">
    <property type="entry name" value="Ribonuclease Inhibitor"/>
    <property type="match status" value="1"/>
</dbReference>
<comment type="subcellular location">
    <subcellularLocation>
        <location evidence="1">Membrane</location>
    </subcellularLocation>
</comment>
<dbReference type="PANTHER" id="PTHR48062">
    <property type="entry name" value="RECEPTOR-LIKE PROTEIN 14"/>
    <property type="match status" value="1"/>
</dbReference>
<dbReference type="EMBL" id="BJWL01000027">
    <property type="protein sequence ID" value="GFZ18310.1"/>
    <property type="molecule type" value="Genomic_DNA"/>
</dbReference>
<dbReference type="SUPFAM" id="SSF52058">
    <property type="entry name" value="L domain-like"/>
    <property type="match status" value="1"/>
</dbReference>
<dbReference type="Pfam" id="PF13855">
    <property type="entry name" value="LRR_8"/>
    <property type="match status" value="1"/>
</dbReference>
<sequence length="229" mass="25411">MSSLQKVKLSNNQLKSNLSEITLPDEISSIDLHKNQLSGSLSAVINNKVSSFWEAVDVSNNQISGTMPEFNGGMNLKLLNIGSNKIEGQIPSSISNLIELERLDISRNKITGTIPTCLGLLVKMQWLDVSVNGLMGRIPESLMGIENLRHANFRANRLCGEIPQGRPYNIFPAAAYTHNLCVANHCHHVRVRNLGIWASKLLAQFTKGICYDMICSYHLSNVKWFSCNS</sequence>
<evidence type="ECO:0000256" key="7">
    <source>
        <dbReference type="ARBA" id="ARBA00023180"/>
    </source>
</evidence>
<dbReference type="PANTHER" id="PTHR48062:SF67">
    <property type="entry name" value="LEUCINE-RICH REPEAT-CONTAINING N-TERMINAL PLANT-TYPE DOMAIN-CONTAINING PROTEIN"/>
    <property type="match status" value="1"/>
</dbReference>
<dbReference type="OrthoDB" id="1727716at2759"/>
<evidence type="ECO:0000313" key="8">
    <source>
        <dbReference type="EMBL" id="GFZ18310.1"/>
    </source>
</evidence>
<gene>
    <name evidence="8" type="ORF">Acr_27g0000490</name>
</gene>
<keyword evidence="4" id="KW-0732">Signal</keyword>
<dbReference type="GO" id="GO:0005886">
    <property type="term" value="C:plasma membrane"/>
    <property type="evidence" value="ECO:0007669"/>
    <property type="project" value="UniProtKB-SubCell"/>
</dbReference>
<name>A0A7J0H5E2_9ERIC</name>
<keyword evidence="5" id="KW-0677">Repeat</keyword>
<dbReference type="GO" id="GO:0012505">
    <property type="term" value="C:endomembrane system"/>
    <property type="evidence" value="ECO:0007669"/>
    <property type="project" value="UniProtKB-SubCell"/>
</dbReference>
<evidence type="ECO:0000313" key="9">
    <source>
        <dbReference type="Proteomes" id="UP000585474"/>
    </source>
</evidence>
<evidence type="ECO:0000256" key="6">
    <source>
        <dbReference type="ARBA" id="ARBA00023136"/>
    </source>
</evidence>
<keyword evidence="6" id="KW-0472">Membrane</keyword>
<comment type="caution">
    <text evidence="8">The sequence shown here is derived from an EMBL/GenBank/DDBJ whole genome shotgun (WGS) entry which is preliminary data.</text>
</comment>
<evidence type="ECO:0000256" key="1">
    <source>
        <dbReference type="ARBA" id="ARBA00004370"/>
    </source>
</evidence>
<dbReference type="Proteomes" id="UP000585474">
    <property type="component" value="Unassembled WGS sequence"/>
</dbReference>
<keyword evidence="7" id="KW-0325">Glycoprotein</keyword>
<dbReference type="InterPro" id="IPR032675">
    <property type="entry name" value="LRR_dom_sf"/>
</dbReference>
<keyword evidence="3" id="KW-0433">Leucine-rich repeat</keyword>
<dbReference type="FunFam" id="3.80.10.10:FF:000041">
    <property type="entry name" value="LRR receptor-like serine/threonine-protein kinase ERECTA"/>
    <property type="match status" value="1"/>
</dbReference>
<keyword evidence="9" id="KW-1185">Reference proteome</keyword>
<proteinExistence type="inferred from homology"/>
<comment type="similarity">
    <text evidence="2">Belongs to the RLP family.</text>
</comment>
<accession>A0A7J0H5E2</accession>
<evidence type="ECO:0000256" key="5">
    <source>
        <dbReference type="ARBA" id="ARBA00022737"/>
    </source>
</evidence>
<organism evidence="8 9">
    <name type="scientific">Actinidia rufa</name>
    <dbReference type="NCBI Taxonomy" id="165716"/>
    <lineage>
        <taxon>Eukaryota</taxon>
        <taxon>Viridiplantae</taxon>
        <taxon>Streptophyta</taxon>
        <taxon>Embryophyta</taxon>
        <taxon>Tracheophyta</taxon>
        <taxon>Spermatophyta</taxon>
        <taxon>Magnoliopsida</taxon>
        <taxon>eudicotyledons</taxon>
        <taxon>Gunneridae</taxon>
        <taxon>Pentapetalae</taxon>
        <taxon>asterids</taxon>
        <taxon>Ericales</taxon>
        <taxon>Actinidiaceae</taxon>
        <taxon>Actinidia</taxon>
    </lineage>
</organism>
<dbReference type="InterPro" id="IPR051502">
    <property type="entry name" value="RLP_Defense_Trigger"/>
</dbReference>
<evidence type="ECO:0000256" key="2">
    <source>
        <dbReference type="ARBA" id="ARBA00009592"/>
    </source>
</evidence>
<protein>
    <submittedName>
        <fullName evidence="8">Leucine-rich repeat (LRR) family protein</fullName>
    </submittedName>
</protein>
<evidence type="ECO:0000256" key="3">
    <source>
        <dbReference type="ARBA" id="ARBA00022614"/>
    </source>
</evidence>
<reference evidence="8 9" key="1">
    <citation type="submission" date="2019-07" db="EMBL/GenBank/DDBJ databases">
        <title>De Novo Assembly of kiwifruit Actinidia rufa.</title>
        <authorList>
            <person name="Sugita-Konishi S."/>
            <person name="Sato K."/>
            <person name="Mori E."/>
            <person name="Abe Y."/>
            <person name="Kisaki G."/>
            <person name="Hamano K."/>
            <person name="Suezawa K."/>
            <person name="Otani M."/>
            <person name="Fukuda T."/>
            <person name="Manabe T."/>
            <person name="Gomi K."/>
            <person name="Tabuchi M."/>
            <person name="Akimitsu K."/>
            <person name="Kataoka I."/>
        </authorList>
    </citation>
    <scope>NUCLEOTIDE SEQUENCE [LARGE SCALE GENOMIC DNA]</scope>
    <source>
        <strain evidence="9">cv. Fuchu</strain>
    </source>
</reference>
<dbReference type="AlphaFoldDB" id="A0A7J0H5E2"/>
<evidence type="ECO:0000256" key="4">
    <source>
        <dbReference type="ARBA" id="ARBA00022729"/>
    </source>
</evidence>
<dbReference type="InterPro" id="IPR001611">
    <property type="entry name" value="Leu-rich_rpt"/>
</dbReference>